<keyword evidence="3" id="KW-1185">Reference proteome</keyword>
<accession>A0A5F0KAV7</accession>
<organism evidence="2 4">
    <name type="scientific">Aeromonas taiwanensis</name>
    <dbReference type="NCBI Taxonomy" id="633417"/>
    <lineage>
        <taxon>Bacteria</taxon>
        <taxon>Pseudomonadati</taxon>
        <taxon>Pseudomonadota</taxon>
        <taxon>Gammaproteobacteria</taxon>
        <taxon>Aeromonadales</taxon>
        <taxon>Aeromonadaceae</taxon>
        <taxon>Aeromonas</taxon>
    </lineage>
</organism>
<reference evidence="2 4" key="1">
    <citation type="submission" date="2018-06" db="EMBL/GenBank/DDBJ databases">
        <title>Occurrence of a novel blaKPC-2- and qnrS2- harbouring IncP6 plasmid from Aeromonas taiwanensis isolates recovered from the river sediments.</title>
        <authorList>
            <person name="Zheng B."/>
            <person name="Yu X."/>
            <person name="Xiao Y."/>
        </authorList>
    </citation>
    <scope>NUCLEOTIDE SEQUENCE [LARGE SCALE GENOMIC DNA]</scope>
    <source>
        <strain evidence="1 3">1713</strain>
        <strain evidence="2 4">198</strain>
    </source>
</reference>
<dbReference type="Proteomes" id="UP000297914">
    <property type="component" value="Unassembled WGS sequence"/>
</dbReference>
<protein>
    <submittedName>
        <fullName evidence="2">Uncharacterized protein</fullName>
    </submittedName>
</protein>
<evidence type="ECO:0000313" key="3">
    <source>
        <dbReference type="Proteomes" id="UP000297720"/>
    </source>
</evidence>
<dbReference type="Proteomes" id="UP000297720">
    <property type="component" value="Unassembled WGS sequence"/>
</dbReference>
<evidence type="ECO:0000313" key="2">
    <source>
        <dbReference type="EMBL" id="TFF79864.1"/>
    </source>
</evidence>
<evidence type="ECO:0000313" key="4">
    <source>
        <dbReference type="Proteomes" id="UP000297914"/>
    </source>
</evidence>
<comment type="caution">
    <text evidence="2">The sequence shown here is derived from an EMBL/GenBank/DDBJ whole genome shotgun (WGS) entry which is preliminary data.</text>
</comment>
<gene>
    <name evidence="1" type="ORF">DRM93_11245</name>
    <name evidence="2" type="ORF">DRM94_11245</name>
</gene>
<sequence length="108" mass="11633">MKVEYRDDSGSISMHTVLGAVDHSAGSTKGAVIAPVLAQNLTGKAEQPGAGSIQYMMDGIKSKRVGQHAALRQGHFRVPHHQHAVLIMPMLEAHDDVIHHQGALLELQ</sequence>
<dbReference type="AlphaFoldDB" id="A0A5F0KAV7"/>
<dbReference type="EMBL" id="QORL01000021">
    <property type="protein sequence ID" value="TFF75575.1"/>
    <property type="molecule type" value="Genomic_DNA"/>
</dbReference>
<name>A0A5F0KAV7_9GAMM</name>
<dbReference type="EMBL" id="QORK01000021">
    <property type="protein sequence ID" value="TFF79864.1"/>
    <property type="molecule type" value="Genomic_DNA"/>
</dbReference>
<proteinExistence type="predicted"/>
<evidence type="ECO:0000313" key="1">
    <source>
        <dbReference type="EMBL" id="TFF75575.1"/>
    </source>
</evidence>